<protein>
    <submittedName>
        <fullName evidence="1">Uncharacterized protein</fullName>
    </submittedName>
</protein>
<dbReference type="PANTHER" id="PTHR44067:SF9">
    <property type="entry name" value="F22F7.17 PROTEIN"/>
    <property type="match status" value="1"/>
</dbReference>
<sequence length="225" mass="26442">MTELIGKVLEKMETLQLKLEYDVLKMEKDEEQLGKSIVSRLKFKKYLEEEVVQRLHSARVALRHIQFPRVKGNQNTVSVEEPLINDFMPEEIRRYIIPKENKNGKVNIFRTGRIYNTVGHACVLVKKELEDYMDYDVGSYCKDDWNLAQKLMLQGCDPFPRRRCLTIALEHYLKPYPINVIGVTQTASNALRWRRKNSNGSIRAHFHPFQLIFLSKMCWLPSQGR</sequence>
<name>A0A7C9ETV4_OPUST</name>
<reference evidence="1" key="1">
    <citation type="journal article" date="2013" name="J. Plant Res.">
        <title>Effect of fungi and light on seed germination of three Opuntia species from semiarid lands of central Mexico.</title>
        <authorList>
            <person name="Delgado-Sanchez P."/>
            <person name="Jimenez-Bremont J.F."/>
            <person name="Guerrero-Gonzalez Mde L."/>
            <person name="Flores J."/>
        </authorList>
    </citation>
    <scope>NUCLEOTIDE SEQUENCE</scope>
    <source>
        <tissue evidence="1">Cladode</tissue>
    </source>
</reference>
<dbReference type="PANTHER" id="PTHR44067">
    <property type="entry name" value="S-ADENOSYL-L-METHIONINE-DEPENDENT METHYLTRANSFERASE SUPERFAMILY PROTEIN-RELATED"/>
    <property type="match status" value="1"/>
</dbReference>
<evidence type="ECO:0000313" key="1">
    <source>
        <dbReference type="EMBL" id="MBA4667644.1"/>
    </source>
</evidence>
<reference evidence="1" key="2">
    <citation type="submission" date="2020-07" db="EMBL/GenBank/DDBJ databases">
        <authorList>
            <person name="Vera ALvarez R."/>
            <person name="Arias-Moreno D.M."/>
            <person name="Jimenez-Jacinto V."/>
            <person name="Jimenez-Bremont J.F."/>
            <person name="Swaminathan K."/>
            <person name="Moose S.P."/>
            <person name="Guerrero-Gonzalez M.L."/>
            <person name="Marino-Ramirez L."/>
            <person name="Landsman D."/>
            <person name="Rodriguez-Kessler M."/>
            <person name="Delgado-Sanchez P."/>
        </authorList>
    </citation>
    <scope>NUCLEOTIDE SEQUENCE</scope>
    <source>
        <tissue evidence="1">Cladode</tissue>
    </source>
</reference>
<organism evidence="1">
    <name type="scientific">Opuntia streptacantha</name>
    <name type="common">Prickly pear cactus</name>
    <name type="synonym">Opuntia cardona</name>
    <dbReference type="NCBI Taxonomy" id="393608"/>
    <lineage>
        <taxon>Eukaryota</taxon>
        <taxon>Viridiplantae</taxon>
        <taxon>Streptophyta</taxon>
        <taxon>Embryophyta</taxon>
        <taxon>Tracheophyta</taxon>
        <taxon>Spermatophyta</taxon>
        <taxon>Magnoliopsida</taxon>
        <taxon>eudicotyledons</taxon>
        <taxon>Gunneridae</taxon>
        <taxon>Pentapetalae</taxon>
        <taxon>Caryophyllales</taxon>
        <taxon>Cactineae</taxon>
        <taxon>Cactaceae</taxon>
        <taxon>Opuntioideae</taxon>
        <taxon>Opuntia</taxon>
    </lineage>
</organism>
<accession>A0A7C9ETV4</accession>
<dbReference type="InterPro" id="IPR053223">
    <property type="entry name" value="Prob_Methyltransferase"/>
</dbReference>
<dbReference type="AlphaFoldDB" id="A0A7C9ETV4"/>
<dbReference type="EMBL" id="GISG01236627">
    <property type="protein sequence ID" value="MBA4667644.1"/>
    <property type="molecule type" value="Transcribed_RNA"/>
</dbReference>
<proteinExistence type="predicted"/>